<protein>
    <submittedName>
        <fullName evidence="1">Uncharacterized protein</fullName>
    </submittedName>
</protein>
<evidence type="ECO:0000313" key="1">
    <source>
        <dbReference type="EMBL" id="VEB98991.1"/>
    </source>
</evidence>
<name>A0A447V4B6_9ENTR</name>
<dbReference type="Proteomes" id="UP000274122">
    <property type="component" value="Chromosome"/>
</dbReference>
<keyword evidence="2" id="KW-1185">Reference proteome</keyword>
<dbReference type="KEGG" id="clap:NCTC11466_02952"/>
<dbReference type="AlphaFoldDB" id="A0A447V4B6"/>
<dbReference type="EMBL" id="LR134201">
    <property type="protein sequence ID" value="VEB98991.1"/>
    <property type="molecule type" value="Genomic_DNA"/>
</dbReference>
<sequence length="49" mass="5700">MTKGLNMNSENHQKVISFLKENKRATARQLAKFLERDSVSIPVNRTIHF</sequence>
<evidence type="ECO:0000313" key="2">
    <source>
        <dbReference type="Proteomes" id="UP000274122"/>
    </source>
</evidence>
<proteinExistence type="predicted"/>
<reference evidence="1 2" key="1">
    <citation type="submission" date="2018-12" db="EMBL/GenBank/DDBJ databases">
        <authorList>
            <consortium name="Pathogen Informatics"/>
        </authorList>
    </citation>
    <scope>NUCLEOTIDE SEQUENCE [LARGE SCALE GENOMIC DNA]</scope>
    <source>
        <strain evidence="1 2">NCTC11466</strain>
    </source>
</reference>
<accession>A0A447V4B6</accession>
<gene>
    <name evidence="1" type="ORF">NCTC11466_02952</name>
</gene>
<organism evidence="1 2">
    <name type="scientific">Cedecea lapagei</name>
    <dbReference type="NCBI Taxonomy" id="158823"/>
    <lineage>
        <taxon>Bacteria</taxon>
        <taxon>Pseudomonadati</taxon>
        <taxon>Pseudomonadota</taxon>
        <taxon>Gammaproteobacteria</taxon>
        <taxon>Enterobacterales</taxon>
        <taxon>Enterobacteriaceae</taxon>
        <taxon>Cedecea</taxon>
    </lineage>
</organism>